<reference evidence="1 2" key="1">
    <citation type="journal article" date="2018" name="Sci. Rep.">
        <title>Genome sequence of the cauliflower mushroom Sparassis crispa (Hanabiratake) and its association with beneficial usage.</title>
        <authorList>
            <person name="Kiyama R."/>
            <person name="Furutani Y."/>
            <person name="Kawaguchi K."/>
            <person name="Nakanishi T."/>
        </authorList>
    </citation>
    <scope>NUCLEOTIDE SEQUENCE [LARGE SCALE GENOMIC DNA]</scope>
</reference>
<name>A0A401GD56_9APHY</name>
<evidence type="ECO:0008006" key="3">
    <source>
        <dbReference type="Google" id="ProtNLM"/>
    </source>
</evidence>
<dbReference type="OrthoDB" id="3819888at2759"/>
<evidence type="ECO:0000313" key="1">
    <source>
        <dbReference type="EMBL" id="GBE80119.1"/>
    </source>
</evidence>
<accession>A0A401GD56</accession>
<proteinExistence type="predicted"/>
<dbReference type="GeneID" id="38777036"/>
<dbReference type="EMBL" id="BFAD01000002">
    <property type="protein sequence ID" value="GBE80119.1"/>
    <property type="molecule type" value="Genomic_DNA"/>
</dbReference>
<dbReference type="STRING" id="139825.A0A401GD56"/>
<dbReference type="RefSeq" id="XP_027611032.1">
    <property type="nucleotide sequence ID" value="XM_027755231.1"/>
</dbReference>
<dbReference type="InParanoid" id="A0A401GD56"/>
<gene>
    <name evidence="1" type="ORF">SCP_0213220</name>
</gene>
<organism evidence="1 2">
    <name type="scientific">Sparassis crispa</name>
    <dbReference type="NCBI Taxonomy" id="139825"/>
    <lineage>
        <taxon>Eukaryota</taxon>
        <taxon>Fungi</taxon>
        <taxon>Dikarya</taxon>
        <taxon>Basidiomycota</taxon>
        <taxon>Agaricomycotina</taxon>
        <taxon>Agaricomycetes</taxon>
        <taxon>Polyporales</taxon>
        <taxon>Sparassidaceae</taxon>
        <taxon>Sparassis</taxon>
    </lineage>
</organism>
<dbReference type="Proteomes" id="UP000287166">
    <property type="component" value="Unassembled WGS sequence"/>
</dbReference>
<protein>
    <recommendedName>
        <fullName evidence="3">Ketoreductase (KR) domain-containing protein</fullName>
    </recommendedName>
</protein>
<dbReference type="AlphaFoldDB" id="A0A401GD56"/>
<sequence>MAVLDLHPQGNLASISWTTTDKAPIKRLSGSKHEKLVDVLVNNVGISLGISSVVKGNESTKALHGRLLSMDQAEWEAVYRIIVVGYVL</sequence>
<comment type="caution">
    <text evidence="1">The sequence shown here is derived from an EMBL/GenBank/DDBJ whole genome shotgun (WGS) entry which is preliminary data.</text>
</comment>
<keyword evidence="2" id="KW-1185">Reference proteome</keyword>
<evidence type="ECO:0000313" key="2">
    <source>
        <dbReference type="Proteomes" id="UP000287166"/>
    </source>
</evidence>